<dbReference type="PANTHER" id="PTHR12716:SF8">
    <property type="entry name" value="TRANSCRIPTION INITIATION FACTOR IIE SUBUNIT BETA"/>
    <property type="match status" value="1"/>
</dbReference>
<comment type="similarity">
    <text evidence="1">Belongs to the TFIIE beta subunit family.</text>
</comment>
<dbReference type="Gene3D" id="1.10.10.10">
    <property type="entry name" value="Winged helix-like DNA-binding domain superfamily/Winged helix DNA-binding domain"/>
    <property type="match status" value="1"/>
</dbReference>
<keyword evidence="4" id="KW-1185">Reference proteome</keyword>
<dbReference type="PIRSF" id="PIRSF016398">
    <property type="entry name" value="TFIIE-beta"/>
    <property type="match status" value="1"/>
</dbReference>
<gene>
    <name evidence="3" type="ORF">OKIOD_LOCUS6556</name>
</gene>
<dbReference type="InterPro" id="IPR036388">
    <property type="entry name" value="WH-like_DNA-bd_sf"/>
</dbReference>
<name>A0ABN7SBF9_OIKDI</name>
<dbReference type="EMBL" id="OU015569">
    <property type="protein sequence ID" value="CAG5097252.1"/>
    <property type="molecule type" value="Genomic_DNA"/>
</dbReference>
<keyword evidence="1" id="KW-0804">Transcription</keyword>
<sequence>MSDLLKQREAFLKRAQNVPVIENKSQPASKRPRLEGSSKSRGKVVPVKNFHLIHKIVTHMKNRHLQNELLPLSLDEVLEECNSTTTVSNAARMGLEDALPKNPKLRQIPGDVVKYVYKPSIEGIRDKKSFLQFLERHYHDGLGGVTKEMVQESLPKADKILKYHSEKKNIHLHNRPDKKTVIFFNDRSLEIEMDETFQKLWRSITVESVDEEKIAEYLAQQGITFADDPGVRKVPTSVKRKKRKNNRVVKTQNTHIQGLKDFPDK</sequence>
<dbReference type="PANTHER" id="PTHR12716">
    <property type="entry name" value="TRANSCRIPTION INITIATION FACTOR IIE, BETA SUBUNIT"/>
    <property type="match status" value="1"/>
</dbReference>
<proteinExistence type="inferred from homology"/>
<evidence type="ECO:0000313" key="4">
    <source>
        <dbReference type="Proteomes" id="UP001158576"/>
    </source>
</evidence>
<evidence type="ECO:0000256" key="1">
    <source>
        <dbReference type="PIRNR" id="PIRNR016398"/>
    </source>
</evidence>
<feature type="region of interest" description="Disordered" evidence="2">
    <location>
        <begin position="17"/>
        <end position="41"/>
    </location>
</feature>
<evidence type="ECO:0000256" key="2">
    <source>
        <dbReference type="SAM" id="MobiDB-lite"/>
    </source>
</evidence>
<comment type="subunit">
    <text evidence="1">Tetramer of two alpha and two beta chains.</text>
</comment>
<keyword evidence="1" id="KW-0238">DNA-binding</keyword>
<dbReference type="Proteomes" id="UP001158576">
    <property type="component" value="Chromosome XSR"/>
</dbReference>
<keyword evidence="1" id="KW-0805">Transcription regulation</keyword>
<protein>
    <recommendedName>
        <fullName evidence="1">Transcription initiation factor IIE subunit beta</fullName>
    </recommendedName>
</protein>
<comment type="subcellular location">
    <subcellularLocation>
        <location evidence="1">Nucleus</location>
    </subcellularLocation>
</comment>
<dbReference type="InterPro" id="IPR016656">
    <property type="entry name" value="TFIIE-bsu"/>
</dbReference>
<organism evidence="3 4">
    <name type="scientific">Oikopleura dioica</name>
    <name type="common">Tunicate</name>
    <dbReference type="NCBI Taxonomy" id="34765"/>
    <lineage>
        <taxon>Eukaryota</taxon>
        <taxon>Metazoa</taxon>
        <taxon>Chordata</taxon>
        <taxon>Tunicata</taxon>
        <taxon>Appendicularia</taxon>
        <taxon>Copelata</taxon>
        <taxon>Oikopleuridae</taxon>
        <taxon>Oikopleura</taxon>
    </lineage>
</organism>
<dbReference type="InterPro" id="IPR036390">
    <property type="entry name" value="WH_DNA-bd_sf"/>
</dbReference>
<accession>A0ABN7SBF9</accession>
<evidence type="ECO:0000313" key="3">
    <source>
        <dbReference type="EMBL" id="CAG5097252.1"/>
    </source>
</evidence>
<keyword evidence="1" id="KW-0539">Nucleus</keyword>
<comment type="function">
    <text evidence="1">Recruits TFIIH to the initiation complex and stimulates the RNA polymerase II C-terminal domain kinase and DNA-dependent ATPase activities of TFIIH. Both TFIIH and TFIIE are required for promoter clearance by RNA polymerase.</text>
</comment>
<reference evidence="3 4" key="1">
    <citation type="submission" date="2021-04" db="EMBL/GenBank/DDBJ databases">
        <authorList>
            <person name="Bliznina A."/>
        </authorList>
    </citation>
    <scope>NUCLEOTIDE SEQUENCE [LARGE SCALE GENOMIC DNA]</scope>
</reference>
<dbReference type="SUPFAM" id="SSF46785">
    <property type="entry name" value="Winged helix' DNA-binding domain"/>
    <property type="match status" value="1"/>
</dbReference>